<dbReference type="AlphaFoldDB" id="A0A1H4G330"/>
<evidence type="ECO:0008006" key="3">
    <source>
        <dbReference type="Google" id="ProtNLM"/>
    </source>
</evidence>
<evidence type="ECO:0000313" key="2">
    <source>
        <dbReference type="Proteomes" id="UP000242469"/>
    </source>
</evidence>
<dbReference type="Proteomes" id="UP000242469">
    <property type="component" value="Unassembled WGS sequence"/>
</dbReference>
<sequence>MKKHKQIKRNHHYVWSFYLKSWATDNNIFYISKKGKIACDSVKGLARETDFYKISKLNHMDIEFIKKISASSPQFLQEIHMSHLDDFIKLSNVSSFISRVKHVPEEILSVQKAIEHNSLENLHSFIEDTAVEVISNLAQGNSECLMSKDNMIAFCSYVGHQMSRTKSFKEKSMRAIKSNPDIGVEYKELLELLEKNWWFLSFMFGISIGCSLYESKDRDNHIFITNDTGHPFLTSDNPIINVHSSLASIKERQAPESADFYIPLSPKYAYMINKSEDYNHLAYSIGLEDVKIFNEKIVDKSYRTVFGSSEAALKTHNKRVN</sequence>
<dbReference type="Pfam" id="PF14022">
    <property type="entry name" value="DUF4238"/>
    <property type="match status" value="1"/>
</dbReference>
<evidence type="ECO:0000313" key="1">
    <source>
        <dbReference type="EMBL" id="SEB03944.1"/>
    </source>
</evidence>
<dbReference type="OrthoDB" id="7556813at2"/>
<accession>A0A1H4G330</accession>
<keyword evidence="2" id="KW-1185">Reference proteome</keyword>
<organism evidence="1 2">
    <name type="scientific">Marinobacterium iners DSM 11526</name>
    <dbReference type="NCBI Taxonomy" id="1122198"/>
    <lineage>
        <taxon>Bacteria</taxon>
        <taxon>Pseudomonadati</taxon>
        <taxon>Pseudomonadota</taxon>
        <taxon>Gammaproteobacteria</taxon>
        <taxon>Oceanospirillales</taxon>
        <taxon>Oceanospirillaceae</taxon>
        <taxon>Marinobacterium</taxon>
    </lineage>
</organism>
<dbReference type="InterPro" id="IPR025332">
    <property type="entry name" value="DUF4238"/>
</dbReference>
<dbReference type="EMBL" id="FNRJ01000014">
    <property type="protein sequence ID" value="SEB03944.1"/>
    <property type="molecule type" value="Genomic_DNA"/>
</dbReference>
<gene>
    <name evidence="1" type="ORF">SAMN02745729_1141</name>
</gene>
<protein>
    <recommendedName>
        <fullName evidence="3">DUF4238 domain-containing protein</fullName>
    </recommendedName>
</protein>
<dbReference type="RefSeq" id="WP_091827360.1">
    <property type="nucleotide sequence ID" value="NZ_FNRJ01000014.1"/>
</dbReference>
<name>A0A1H4G330_9GAMM</name>
<reference evidence="2" key="1">
    <citation type="submission" date="2016-10" db="EMBL/GenBank/DDBJ databases">
        <authorList>
            <person name="Varghese N."/>
            <person name="Submissions S."/>
        </authorList>
    </citation>
    <scope>NUCLEOTIDE SEQUENCE [LARGE SCALE GENOMIC DNA]</scope>
    <source>
        <strain evidence="2">DSM 11526</strain>
    </source>
</reference>
<proteinExistence type="predicted"/>